<evidence type="ECO:0000256" key="8">
    <source>
        <dbReference type="ARBA" id="ARBA00023141"/>
    </source>
</evidence>
<comment type="catalytic activity">
    <reaction evidence="11 12">
        <text>chorismate + L-glutamine = anthranilate + pyruvate + L-glutamate + H(+)</text>
        <dbReference type="Rhea" id="RHEA:21732"/>
        <dbReference type="ChEBI" id="CHEBI:15361"/>
        <dbReference type="ChEBI" id="CHEBI:15378"/>
        <dbReference type="ChEBI" id="CHEBI:16567"/>
        <dbReference type="ChEBI" id="CHEBI:29748"/>
        <dbReference type="ChEBI" id="CHEBI:29985"/>
        <dbReference type="ChEBI" id="CHEBI:58359"/>
        <dbReference type="EC" id="4.1.3.27"/>
    </reaction>
</comment>
<dbReference type="GO" id="GO:0004049">
    <property type="term" value="F:anthranilate synthase activity"/>
    <property type="evidence" value="ECO:0007669"/>
    <property type="project" value="UniProtKB-EC"/>
</dbReference>
<evidence type="ECO:0000256" key="11">
    <source>
        <dbReference type="ARBA" id="ARBA00047683"/>
    </source>
</evidence>
<dbReference type="STRING" id="290317.Cpha266_1856"/>
<accession>A1BHJ5</accession>
<dbReference type="PRINTS" id="PR00095">
    <property type="entry name" value="ANTSNTHASEI"/>
</dbReference>
<evidence type="ECO:0000256" key="1">
    <source>
        <dbReference type="ARBA" id="ARBA00004873"/>
    </source>
</evidence>
<feature type="domain" description="Chorismate-utilising enzyme C-terminal" evidence="13">
    <location>
        <begin position="239"/>
        <end position="497"/>
    </location>
</feature>
<keyword evidence="12" id="KW-0479">Metal-binding</keyword>
<dbReference type="Pfam" id="PF04715">
    <property type="entry name" value="Anth_synt_I_N"/>
    <property type="match status" value="1"/>
</dbReference>
<dbReference type="Gene3D" id="3.60.120.10">
    <property type="entry name" value="Anthranilate synthase"/>
    <property type="match status" value="1"/>
</dbReference>
<keyword evidence="16" id="KW-1185">Reference proteome</keyword>
<evidence type="ECO:0000256" key="5">
    <source>
        <dbReference type="ARBA" id="ARBA00020653"/>
    </source>
</evidence>
<dbReference type="Proteomes" id="UP000008701">
    <property type="component" value="Chromosome"/>
</dbReference>
<dbReference type="GO" id="GO:0046872">
    <property type="term" value="F:metal ion binding"/>
    <property type="evidence" value="ECO:0007669"/>
    <property type="project" value="UniProtKB-KW"/>
</dbReference>
<keyword evidence="7 12" id="KW-0822">Tryptophan biosynthesis</keyword>
<evidence type="ECO:0000256" key="2">
    <source>
        <dbReference type="ARBA" id="ARBA00009562"/>
    </source>
</evidence>
<reference evidence="15 16" key="1">
    <citation type="submission" date="2006-12" db="EMBL/GenBank/DDBJ databases">
        <title>Complete sequence of Chlorobium phaeobacteroides DSM 266.</title>
        <authorList>
            <consortium name="US DOE Joint Genome Institute"/>
            <person name="Copeland A."/>
            <person name="Lucas S."/>
            <person name="Lapidus A."/>
            <person name="Barry K."/>
            <person name="Detter J.C."/>
            <person name="Glavina del Rio T."/>
            <person name="Hammon N."/>
            <person name="Israni S."/>
            <person name="Pitluck S."/>
            <person name="Goltsman E."/>
            <person name="Schmutz J."/>
            <person name="Larimer F."/>
            <person name="Land M."/>
            <person name="Hauser L."/>
            <person name="Mikhailova N."/>
            <person name="Li T."/>
            <person name="Overmann J."/>
            <person name="Bryant D.A."/>
            <person name="Richardson P."/>
        </authorList>
    </citation>
    <scope>NUCLEOTIDE SEQUENCE [LARGE SCALE GENOMIC DNA]</scope>
    <source>
        <strain evidence="15 16">DSM 266</strain>
    </source>
</reference>
<name>A1BHJ5_CHLPD</name>
<evidence type="ECO:0000259" key="13">
    <source>
        <dbReference type="Pfam" id="PF00425"/>
    </source>
</evidence>
<dbReference type="KEGG" id="cph:Cpha266_1856"/>
<dbReference type="EC" id="4.1.3.27" evidence="4 12"/>
<protein>
    <recommendedName>
        <fullName evidence="5 12">Anthranilate synthase component 1</fullName>
        <ecNumber evidence="4 12">4.1.3.27</ecNumber>
    </recommendedName>
</protein>
<dbReference type="InterPro" id="IPR015890">
    <property type="entry name" value="Chorismate_C"/>
</dbReference>
<comment type="pathway">
    <text evidence="1 12">Amino-acid biosynthesis; L-tryptophan biosynthesis; L-tryptophan from chorismate: step 1/5.</text>
</comment>
<dbReference type="GO" id="GO:0000162">
    <property type="term" value="P:L-tryptophan biosynthetic process"/>
    <property type="evidence" value="ECO:0007669"/>
    <property type="project" value="UniProtKB-UniPathway"/>
</dbReference>
<organism evidence="15 16">
    <name type="scientific">Chlorobium phaeobacteroides (strain DSM 266 / SMG 266 / 2430)</name>
    <dbReference type="NCBI Taxonomy" id="290317"/>
    <lineage>
        <taxon>Bacteria</taxon>
        <taxon>Pseudomonadati</taxon>
        <taxon>Chlorobiota</taxon>
        <taxon>Chlorobiia</taxon>
        <taxon>Chlorobiales</taxon>
        <taxon>Chlorobiaceae</taxon>
        <taxon>Chlorobium/Pelodictyon group</taxon>
        <taxon>Chlorobium</taxon>
    </lineage>
</organism>
<dbReference type="InterPro" id="IPR005256">
    <property type="entry name" value="Anth_synth_I_PabB"/>
</dbReference>
<evidence type="ECO:0000256" key="9">
    <source>
        <dbReference type="ARBA" id="ARBA00023239"/>
    </source>
</evidence>
<evidence type="ECO:0000256" key="12">
    <source>
        <dbReference type="RuleBase" id="RU364045"/>
    </source>
</evidence>
<keyword evidence="12" id="KW-0460">Magnesium</keyword>
<proteinExistence type="inferred from homology"/>
<evidence type="ECO:0000259" key="14">
    <source>
        <dbReference type="Pfam" id="PF04715"/>
    </source>
</evidence>
<comment type="cofactor">
    <cofactor evidence="12">
        <name>Mg(2+)</name>
        <dbReference type="ChEBI" id="CHEBI:18420"/>
    </cofactor>
</comment>
<evidence type="ECO:0000313" key="15">
    <source>
        <dbReference type="EMBL" id="ABL65872.1"/>
    </source>
</evidence>
<comment type="similarity">
    <text evidence="2 12">Belongs to the anthranilate synthase component I family.</text>
</comment>
<sequence length="512" mass="58071">MSGKKLMTGVLQHYCTMAFNTRHTRYVLKPLVKEVYADTETPVSVYLKLQRDYSCLLESVEGEEMLARFSYIAFDPVALLRGSVNGEISLAILDQKFNSLSAITEQETNLRTIIDHCLEAFDTEEIPRKKNGSPQMITSGVFGYFGYDAMHLVERIPEPESPDPAGMPDVFLLFCDTLVVFDNIMRKAFIIVNYLDDDDKPAASEKIERIAEQMFRPLSAEEISLQTEKPEPVVSNTMKEDYLQKVLQAKEYILDGDIFQVQVSQRLRRRLNTRPFDVYRMLRTINPSPYLYYFDLKEFRIIGSSPELLVKVERDSSGRRMVDTRPIAGTRHRGLSFEEDEAIAHELLADEKECAEHLMLIDLSRNDIGRIAKIGTVETNEMMVIEKYSHVMHIVSNVRGELRDDLGTMDAFWSCFPAGTLTGAPKVRAMEIIYELEKEKRGLYGGAVGFLDFKGNLTTAIAIRTMVVEGGTIYFQAAGGIVADSKPVAEYDETMNKMRAGLTALERMETLQ</sequence>
<dbReference type="NCBIfam" id="TIGR00564">
    <property type="entry name" value="trpE_most"/>
    <property type="match status" value="1"/>
</dbReference>
<dbReference type="HOGENOM" id="CLU_006493_9_3_10"/>
<dbReference type="InterPro" id="IPR005801">
    <property type="entry name" value="ADC_synthase"/>
</dbReference>
<dbReference type="InterPro" id="IPR006805">
    <property type="entry name" value="Anth_synth_I_N"/>
</dbReference>
<dbReference type="Pfam" id="PF00425">
    <property type="entry name" value="Chorismate_bind"/>
    <property type="match status" value="1"/>
</dbReference>
<feature type="domain" description="Anthranilate synthase component I N-terminal" evidence="14">
    <location>
        <begin position="38"/>
        <end position="190"/>
    </location>
</feature>
<dbReference type="eggNOG" id="COG0147">
    <property type="taxonomic scope" value="Bacteria"/>
</dbReference>
<evidence type="ECO:0000313" key="16">
    <source>
        <dbReference type="Proteomes" id="UP000008701"/>
    </source>
</evidence>
<gene>
    <name evidence="12" type="primary">trpE</name>
    <name evidence="15" type="ordered locus">Cpha266_1856</name>
</gene>
<keyword evidence="9 12" id="KW-0456">Lyase</keyword>
<dbReference type="EMBL" id="CP000492">
    <property type="protein sequence ID" value="ABL65872.1"/>
    <property type="molecule type" value="Genomic_DNA"/>
</dbReference>
<evidence type="ECO:0000256" key="10">
    <source>
        <dbReference type="ARBA" id="ARBA00025634"/>
    </source>
</evidence>
<evidence type="ECO:0000256" key="6">
    <source>
        <dbReference type="ARBA" id="ARBA00022605"/>
    </source>
</evidence>
<dbReference type="UniPathway" id="UPA00035">
    <property type="reaction ID" value="UER00040"/>
</dbReference>
<dbReference type="AlphaFoldDB" id="A1BHJ5"/>
<evidence type="ECO:0000256" key="7">
    <source>
        <dbReference type="ARBA" id="ARBA00022822"/>
    </source>
</evidence>
<evidence type="ECO:0000256" key="3">
    <source>
        <dbReference type="ARBA" id="ARBA00011575"/>
    </source>
</evidence>
<dbReference type="PANTHER" id="PTHR11236:SF9">
    <property type="entry name" value="ANTHRANILATE SYNTHASE COMPONENT 1"/>
    <property type="match status" value="1"/>
</dbReference>
<dbReference type="InterPro" id="IPR019999">
    <property type="entry name" value="Anth_synth_I-like"/>
</dbReference>
<comment type="subunit">
    <text evidence="3 12">Heterotetramer consisting of two non-identical subunits: a beta subunit (TrpG) and a large alpha subunit (TrpE).</text>
</comment>
<evidence type="ECO:0000256" key="4">
    <source>
        <dbReference type="ARBA" id="ARBA00012266"/>
    </source>
</evidence>
<dbReference type="PANTHER" id="PTHR11236">
    <property type="entry name" value="AMINOBENZOATE/ANTHRANILATE SYNTHASE"/>
    <property type="match status" value="1"/>
</dbReference>
<keyword evidence="6 12" id="KW-0028">Amino-acid biosynthesis</keyword>
<dbReference type="SUPFAM" id="SSF56322">
    <property type="entry name" value="ADC synthase"/>
    <property type="match status" value="1"/>
</dbReference>
<keyword evidence="8 12" id="KW-0057">Aromatic amino acid biosynthesis</keyword>
<comment type="function">
    <text evidence="10 12">Part of a heterotetrameric complex that catalyzes the two-step biosynthesis of anthranilate, an intermediate in the biosynthesis of L-tryptophan. In the first step, the glutamine-binding beta subunit (TrpG) of anthranilate synthase (AS) provides the glutamine amidotransferase activity which generates ammonia as a substrate that, along with chorismate, is used in the second step, catalyzed by the large alpha subunit of AS (TrpE) to produce anthranilate. In the absence of TrpG, TrpE can synthesize anthranilate directly from chorismate and high concentrations of ammonia.</text>
</comment>